<gene>
    <name evidence="2" type="ORF">IL334_003749</name>
</gene>
<organism evidence="2 3">
    <name type="scientific">Kwoniella shivajii</name>
    <dbReference type="NCBI Taxonomy" id="564305"/>
    <lineage>
        <taxon>Eukaryota</taxon>
        <taxon>Fungi</taxon>
        <taxon>Dikarya</taxon>
        <taxon>Basidiomycota</taxon>
        <taxon>Agaricomycotina</taxon>
        <taxon>Tremellomycetes</taxon>
        <taxon>Tremellales</taxon>
        <taxon>Cryptococcaceae</taxon>
        <taxon>Kwoniella</taxon>
    </lineage>
</organism>
<dbReference type="Proteomes" id="UP001329825">
    <property type="component" value="Chromosome 4"/>
</dbReference>
<evidence type="ECO:0000259" key="1">
    <source>
        <dbReference type="Pfam" id="PF13460"/>
    </source>
</evidence>
<evidence type="ECO:0000313" key="2">
    <source>
        <dbReference type="EMBL" id="WRT66786.1"/>
    </source>
</evidence>
<reference evidence="2 3" key="1">
    <citation type="submission" date="2024-01" db="EMBL/GenBank/DDBJ databases">
        <title>Comparative genomics of Cryptococcus and Kwoniella reveals pathogenesis evolution and contrasting modes of karyotype evolution via chromosome fusion or intercentromeric recombination.</title>
        <authorList>
            <person name="Coelho M.A."/>
            <person name="David-Palma M."/>
            <person name="Shea T."/>
            <person name="Bowers K."/>
            <person name="McGinley-Smith S."/>
            <person name="Mohammad A.W."/>
            <person name="Gnirke A."/>
            <person name="Yurkov A.M."/>
            <person name="Nowrousian M."/>
            <person name="Sun S."/>
            <person name="Cuomo C.A."/>
            <person name="Heitman J."/>
        </authorList>
    </citation>
    <scope>NUCLEOTIDE SEQUENCE [LARGE SCALE GENOMIC DNA]</scope>
    <source>
        <strain evidence="2">CBS 11374</strain>
    </source>
</reference>
<dbReference type="InterPro" id="IPR036291">
    <property type="entry name" value="NAD(P)-bd_dom_sf"/>
</dbReference>
<dbReference type="InterPro" id="IPR016040">
    <property type="entry name" value="NAD(P)-bd_dom"/>
</dbReference>
<proteinExistence type="predicted"/>
<evidence type="ECO:0000313" key="3">
    <source>
        <dbReference type="Proteomes" id="UP001329825"/>
    </source>
</evidence>
<accession>A0ABZ1D1E9</accession>
<dbReference type="GeneID" id="87955880"/>
<feature type="domain" description="NAD(P)-binding" evidence="1">
    <location>
        <begin position="6"/>
        <end position="211"/>
    </location>
</feature>
<sequence length="213" mass="23372">MSGESATGLAFVDQVLGLKDGPRLSILVRSTKKLPQGFISRHAGRMKIVEGSLTDEVKLNQAMEGVTTVVSFLVAKGACMPLYHFLTRSKPTPIADSFHLIKKSMGKHGVKRLLALSTPAHALPNEEYTWTQYITTQILPPVVVPQGSAEMTAIDEICADADFDYTIFRVPHLNESPADARVHAGKYSKDFKGGQELSRGMVAKWVYGEIQEK</sequence>
<dbReference type="EMBL" id="CP141884">
    <property type="protein sequence ID" value="WRT66786.1"/>
    <property type="molecule type" value="Genomic_DNA"/>
</dbReference>
<dbReference type="Gene3D" id="3.40.50.720">
    <property type="entry name" value="NAD(P)-binding Rossmann-like Domain"/>
    <property type="match status" value="1"/>
</dbReference>
<protein>
    <recommendedName>
        <fullName evidence="1">NAD(P)-binding domain-containing protein</fullName>
    </recommendedName>
</protein>
<dbReference type="SUPFAM" id="SSF51735">
    <property type="entry name" value="NAD(P)-binding Rossmann-fold domains"/>
    <property type="match status" value="1"/>
</dbReference>
<dbReference type="RefSeq" id="XP_062791526.1">
    <property type="nucleotide sequence ID" value="XM_062935475.1"/>
</dbReference>
<keyword evidence="3" id="KW-1185">Reference proteome</keyword>
<dbReference type="Pfam" id="PF13460">
    <property type="entry name" value="NAD_binding_10"/>
    <property type="match status" value="1"/>
</dbReference>
<name>A0ABZ1D1E9_9TREE</name>